<dbReference type="OrthoDB" id="166368at2"/>
<dbReference type="RefSeq" id="WP_011997602.1">
    <property type="nucleotide sequence ID" value="NC_009767.1"/>
</dbReference>
<evidence type="ECO:0000313" key="1">
    <source>
        <dbReference type="EMBL" id="ABU56197.1"/>
    </source>
</evidence>
<name>A7NFH5_ROSCS</name>
<dbReference type="STRING" id="383372.Rcas_0059"/>
<accession>A7NFH5</accession>
<dbReference type="HOGENOM" id="CLU_201665_0_0_0"/>
<sequence>MSQRRTEAFLLRLIVEDDQADPELWHGRVHHVGSGDEQVFRTLQEALTFIRYRCERSQKRQVPLDELPPPSSR</sequence>
<evidence type="ECO:0000313" key="2">
    <source>
        <dbReference type="Proteomes" id="UP000000263"/>
    </source>
</evidence>
<dbReference type="Proteomes" id="UP000000263">
    <property type="component" value="Chromosome"/>
</dbReference>
<organism evidence="1 2">
    <name type="scientific">Roseiflexus castenholzii (strain DSM 13941 / HLO8)</name>
    <dbReference type="NCBI Taxonomy" id="383372"/>
    <lineage>
        <taxon>Bacteria</taxon>
        <taxon>Bacillati</taxon>
        <taxon>Chloroflexota</taxon>
        <taxon>Chloroflexia</taxon>
        <taxon>Chloroflexales</taxon>
        <taxon>Roseiflexineae</taxon>
        <taxon>Roseiflexaceae</taxon>
        <taxon>Roseiflexus</taxon>
    </lineage>
</organism>
<dbReference type="KEGG" id="rca:Rcas_0059"/>
<dbReference type="EMBL" id="CP000804">
    <property type="protein sequence ID" value="ABU56197.1"/>
    <property type="molecule type" value="Genomic_DNA"/>
</dbReference>
<protein>
    <submittedName>
        <fullName evidence="1">Uncharacterized protein</fullName>
    </submittedName>
</protein>
<reference evidence="1 2" key="1">
    <citation type="submission" date="2007-08" db="EMBL/GenBank/DDBJ databases">
        <title>Complete sequence of Roseiflexus castenholzii DSM 13941.</title>
        <authorList>
            <consortium name="US DOE Joint Genome Institute"/>
            <person name="Copeland A."/>
            <person name="Lucas S."/>
            <person name="Lapidus A."/>
            <person name="Barry K."/>
            <person name="Glavina del Rio T."/>
            <person name="Dalin E."/>
            <person name="Tice H."/>
            <person name="Pitluck S."/>
            <person name="Thompson L.S."/>
            <person name="Brettin T."/>
            <person name="Bruce D."/>
            <person name="Detter J.C."/>
            <person name="Han C."/>
            <person name="Tapia R."/>
            <person name="Schmutz J."/>
            <person name="Larimer F."/>
            <person name="Land M."/>
            <person name="Hauser L."/>
            <person name="Kyrpides N."/>
            <person name="Mikhailova N."/>
            <person name="Bryant D.A."/>
            <person name="Hanada S."/>
            <person name="Tsukatani Y."/>
            <person name="Richardson P."/>
        </authorList>
    </citation>
    <scope>NUCLEOTIDE SEQUENCE [LARGE SCALE GENOMIC DNA]</scope>
    <source>
        <strain evidence="2">DSM 13941 / HLO8</strain>
    </source>
</reference>
<proteinExistence type="predicted"/>
<gene>
    <name evidence="1" type="ordered locus">Rcas_0059</name>
</gene>
<keyword evidence="2" id="KW-1185">Reference proteome</keyword>
<dbReference type="AlphaFoldDB" id="A7NFH5"/>